<protein>
    <submittedName>
        <fullName evidence="2">Uncharacterized protein</fullName>
    </submittedName>
</protein>
<evidence type="ECO:0000256" key="1">
    <source>
        <dbReference type="SAM" id="Phobius"/>
    </source>
</evidence>
<evidence type="ECO:0000313" key="3">
    <source>
        <dbReference type="Proteomes" id="UP000194236"/>
    </source>
</evidence>
<keyword evidence="3" id="KW-1185">Reference proteome</keyword>
<feature type="transmembrane region" description="Helical" evidence="1">
    <location>
        <begin position="69"/>
        <end position="86"/>
    </location>
</feature>
<proteinExistence type="predicted"/>
<reference evidence="2 3" key="1">
    <citation type="submission" date="2017-03" db="EMBL/GenBank/DDBJ databases">
        <title>Genome Survey of Euroglyphus maynei.</title>
        <authorList>
            <person name="Arlian L.G."/>
            <person name="Morgan M.S."/>
            <person name="Rider S.D."/>
        </authorList>
    </citation>
    <scope>NUCLEOTIDE SEQUENCE [LARGE SCALE GENOMIC DNA]</scope>
    <source>
        <strain evidence="2">Arlian Lab</strain>
        <tissue evidence="2">Whole body</tissue>
    </source>
</reference>
<keyword evidence="1" id="KW-0812">Transmembrane</keyword>
<comment type="caution">
    <text evidence="2">The sequence shown here is derived from an EMBL/GenBank/DDBJ whole genome shotgun (WGS) entry which is preliminary data.</text>
</comment>
<accession>A0A1Y3AZN7</accession>
<name>A0A1Y3AZN7_EURMA</name>
<feature type="transmembrane region" description="Helical" evidence="1">
    <location>
        <begin position="39"/>
        <end position="63"/>
    </location>
</feature>
<sequence length="114" mass="12852">MNKQQQATDTEKVSRIIHIQHDYDGGENNDQFCNYKYRMLILCSLGLYLAILLGASITTMVISNKDLCSMATFMLFTSIIALICYADSHCCSNSWLNISLDNQAQNLFPETDIA</sequence>
<organism evidence="2 3">
    <name type="scientific">Euroglyphus maynei</name>
    <name type="common">Mayne's house dust mite</name>
    <dbReference type="NCBI Taxonomy" id="6958"/>
    <lineage>
        <taxon>Eukaryota</taxon>
        <taxon>Metazoa</taxon>
        <taxon>Ecdysozoa</taxon>
        <taxon>Arthropoda</taxon>
        <taxon>Chelicerata</taxon>
        <taxon>Arachnida</taxon>
        <taxon>Acari</taxon>
        <taxon>Acariformes</taxon>
        <taxon>Sarcoptiformes</taxon>
        <taxon>Astigmata</taxon>
        <taxon>Psoroptidia</taxon>
        <taxon>Analgoidea</taxon>
        <taxon>Pyroglyphidae</taxon>
        <taxon>Pyroglyphinae</taxon>
        <taxon>Euroglyphus</taxon>
    </lineage>
</organism>
<keyword evidence="1" id="KW-0472">Membrane</keyword>
<dbReference type="AlphaFoldDB" id="A0A1Y3AZN7"/>
<dbReference type="Proteomes" id="UP000194236">
    <property type="component" value="Unassembled WGS sequence"/>
</dbReference>
<keyword evidence="1" id="KW-1133">Transmembrane helix</keyword>
<dbReference type="EMBL" id="MUJZ01049168">
    <property type="protein sequence ID" value="OTF73991.1"/>
    <property type="molecule type" value="Genomic_DNA"/>
</dbReference>
<gene>
    <name evidence="2" type="ORF">BLA29_000045</name>
</gene>
<dbReference type="OrthoDB" id="10439225at2759"/>
<evidence type="ECO:0000313" key="2">
    <source>
        <dbReference type="EMBL" id="OTF73991.1"/>
    </source>
</evidence>